<evidence type="ECO:0000259" key="7">
    <source>
        <dbReference type="Pfam" id="PF01557"/>
    </source>
</evidence>
<evidence type="ECO:0000256" key="2">
    <source>
        <dbReference type="ARBA" id="ARBA00022723"/>
    </source>
</evidence>
<keyword evidence="2" id="KW-0479">Metal-binding</keyword>
<reference evidence="8 9" key="1">
    <citation type="submission" date="2023-08" db="EMBL/GenBank/DDBJ databases">
        <title>A Necator americanus chromosomal reference genome.</title>
        <authorList>
            <person name="Ilik V."/>
            <person name="Petrzelkova K.J."/>
            <person name="Pardy F."/>
            <person name="Fuh T."/>
            <person name="Niatou-Singa F.S."/>
            <person name="Gouil Q."/>
            <person name="Baker L."/>
            <person name="Ritchie M.E."/>
            <person name="Jex A.R."/>
            <person name="Gazzola D."/>
            <person name="Li H."/>
            <person name="Toshio Fujiwara R."/>
            <person name="Zhan B."/>
            <person name="Aroian R.V."/>
            <person name="Pafco B."/>
            <person name="Schwarz E.M."/>
        </authorList>
    </citation>
    <scope>NUCLEOTIDE SEQUENCE [LARGE SCALE GENOMIC DNA]</scope>
    <source>
        <strain evidence="8 9">Aroian</strain>
        <tissue evidence="8">Whole animal</tissue>
    </source>
</reference>
<evidence type="ECO:0000313" key="8">
    <source>
        <dbReference type="EMBL" id="KAK6752728.1"/>
    </source>
</evidence>
<accession>A0ABR1DQN7</accession>
<dbReference type="EMBL" id="JAVFWL010000004">
    <property type="protein sequence ID" value="KAK6752728.1"/>
    <property type="molecule type" value="Genomic_DNA"/>
</dbReference>
<feature type="domain" description="Fumarylacetoacetase-like C-terminal" evidence="7">
    <location>
        <begin position="12"/>
        <end position="80"/>
    </location>
</feature>
<evidence type="ECO:0000256" key="5">
    <source>
        <dbReference type="ARBA" id="ARBA00044973"/>
    </source>
</evidence>
<organism evidence="8 9">
    <name type="scientific">Necator americanus</name>
    <name type="common">Human hookworm</name>
    <dbReference type="NCBI Taxonomy" id="51031"/>
    <lineage>
        <taxon>Eukaryota</taxon>
        <taxon>Metazoa</taxon>
        <taxon>Ecdysozoa</taxon>
        <taxon>Nematoda</taxon>
        <taxon>Chromadorea</taxon>
        <taxon>Rhabditida</taxon>
        <taxon>Rhabditina</taxon>
        <taxon>Rhabditomorpha</taxon>
        <taxon>Strongyloidea</taxon>
        <taxon>Ancylostomatidae</taxon>
        <taxon>Bunostominae</taxon>
        <taxon>Necator</taxon>
    </lineage>
</organism>
<dbReference type="Proteomes" id="UP001303046">
    <property type="component" value="Unassembled WGS sequence"/>
</dbReference>
<feature type="domain" description="Fumarylacetoacetase-like C-terminal" evidence="7">
    <location>
        <begin position="182"/>
        <end position="309"/>
    </location>
</feature>
<evidence type="ECO:0000256" key="1">
    <source>
        <dbReference type="ARBA" id="ARBA00010211"/>
    </source>
</evidence>
<dbReference type="EC" id="5.3.2.2" evidence="5"/>
<dbReference type="PANTHER" id="PTHR11820:SF7">
    <property type="entry name" value="ACYLPYRUVASE FAHD1, MITOCHONDRIAL"/>
    <property type="match status" value="1"/>
</dbReference>
<sequence length="319" mass="34862">MTLANFRNLGKKIVCVGRNYKDHALELGNPIPTKPMLFLKSANAFVQEGHPIITPVGCENLHQEVELGVIIGKTAKFTTQSLALIHPSSATNIDDAAFSTGTKISRTTDSLVTSLHEGFKEGLMLLVYHPRNEKSLSNSCTRSGQMEKFVASASPSQRKTGANSQYGGQTSVSCDGRKDLQKSVTRSEAMLYVAGYTVALDMTARDFQDEAKKGGAPWFLAKSFDTACPVSKFIPKEEIPDPHAEELFCLINGVEKQRCKTDVMIFDIPTLIEYTTRFVTLEEGDLLLTGTPAGVCKVLPGDCIEFGLTNRITSKFVVQ</sequence>
<comment type="similarity">
    <text evidence="1">Belongs to the FAH family.</text>
</comment>
<dbReference type="PANTHER" id="PTHR11820">
    <property type="entry name" value="ACYLPYRUVASE"/>
    <property type="match status" value="1"/>
</dbReference>
<comment type="catalytic activity">
    <reaction evidence="4">
        <text>oxaloacetate = enol-oxaloacetate</text>
        <dbReference type="Rhea" id="RHEA:16021"/>
        <dbReference type="ChEBI" id="CHEBI:16452"/>
        <dbReference type="ChEBI" id="CHEBI:17479"/>
        <dbReference type="EC" id="5.3.2.2"/>
    </reaction>
    <physiologicalReaction direction="right-to-left" evidence="4">
        <dbReference type="Rhea" id="RHEA:16023"/>
    </physiologicalReaction>
</comment>
<dbReference type="InterPro" id="IPR036663">
    <property type="entry name" value="Fumarylacetoacetase_C_sf"/>
</dbReference>
<keyword evidence="9" id="KW-1185">Reference proteome</keyword>
<proteinExistence type="inferred from homology"/>
<dbReference type="SUPFAM" id="SSF56529">
    <property type="entry name" value="FAH"/>
    <property type="match status" value="2"/>
</dbReference>
<feature type="compositionally biased region" description="Polar residues" evidence="6">
    <location>
        <begin position="153"/>
        <end position="170"/>
    </location>
</feature>
<evidence type="ECO:0000256" key="4">
    <source>
        <dbReference type="ARBA" id="ARBA00044911"/>
    </source>
</evidence>
<dbReference type="InterPro" id="IPR011234">
    <property type="entry name" value="Fumarylacetoacetase-like_C"/>
</dbReference>
<evidence type="ECO:0000313" key="9">
    <source>
        <dbReference type="Proteomes" id="UP001303046"/>
    </source>
</evidence>
<name>A0ABR1DQN7_NECAM</name>
<protein>
    <recommendedName>
        <fullName evidence="5">oxaloacetate tautomerase</fullName>
        <ecNumber evidence="5">5.3.2.2</ecNumber>
    </recommendedName>
    <alternativeName>
        <fullName evidence="3">Fumarylacetoacetate hydrolase domain-containing protein 1</fullName>
    </alternativeName>
</protein>
<evidence type="ECO:0000256" key="3">
    <source>
        <dbReference type="ARBA" id="ARBA00042340"/>
    </source>
</evidence>
<comment type="caution">
    <text evidence="8">The sequence shown here is derived from an EMBL/GenBank/DDBJ whole genome shotgun (WGS) entry which is preliminary data.</text>
</comment>
<gene>
    <name evidence="8" type="primary">Necator_chrIV.g17175</name>
    <name evidence="8" type="ORF">RB195_003877</name>
</gene>
<feature type="region of interest" description="Disordered" evidence="6">
    <location>
        <begin position="151"/>
        <end position="170"/>
    </location>
</feature>
<dbReference type="Pfam" id="PF01557">
    <property type="entry name" value="FAA_hydrolase"/>
    <property type="match status" value="2"/>
</dbReference>
<dbReference type="Gene3D" id="3.90.850.10">
    <property type="entry name" value="Fumarylacetoacetase-like, C-terminal domain"/>
    <property type="match status" value="2"/>
</dbReference>
<evidence type="ECO:0000256" key="6">
    <source>
        <dbReference type="SAM" id="MobiDB-lite"/>
    </source>
</evidence>